<dbReference type="SUPFAM" id="SSF55811">
    <property type="entry name" value="Nudix"/>
    <property type="match status" value="1"/>
</dbReference>
<keyword evidence="8" id="KW-1185">Reference proteome</keyword>
<sequence>MTEDFTATLPRKRMSAGLLFQDESGRVLLVEPTYKPYWEVPGGTVEAGESPHAAAAREIREELGLTITPGRLLVIDWTPPRPGRTEGLHLVFDGGPLTAAQVAAIRVPADELRSWAWCTAAEATTRLPALLARRIAAACRAHADGTSAYLENGFPVN</sequence>
<dbReference type="EMBL" id="JAVDYC010000001">
    <property type="protein sequence ID" value="MDR7321044.1"/>
    <property type="molecule type" value="Genomic_DNA"/>
</dbReference>
<dbReference type="GO" id="GO:0016787">
    <property type="term" value="F:hydrolase activity"/>
    <property type="evidence" value="ECO:0007669"/>
    <property type="project" value="UniProtKB-KW"/>
</dbReference>
<accession>A0AAE4CTT7</accession>
<keyword evidence="3 5" id="KW-0378">Hydrolase</keyword>
<dbReference type="Proteomes" id="UP001183629">
    <property type="component" value="Unassembled WGS sequence"/>
</dbReference>
<reference evidence="7 8" key="1">
    <citation type="submission" date="2023-07" db="EMBL/GenBank/DDBJ databases">
        <title>Sequencing the genomes of 1000 actinobacteria strains.</title>
        <authorList>
            <person name="Klenk H.-P."/>
        </authorList>
    </citation>
    <scope>NUCLEOTIDE SEQUENCE [LARGE SCALE GENOMIC DNA]</scope>
    <source>
        <strain evidence="7 8">DSM 44711</strain>
    </source>
</reference>
<dbReference type="PROSITE" id="PS00893">
    <property type="entry name" value="NUDIX_BOX"/>
    <property type="match status" value="1"/>
</dbReference>
<dbReference type="RefSeq" id="WP_310409823.1">
    <property type="nucleotide sequence ID" value="NZ_JAVDYC010000001.1"/>
</dbReference>
<dbReference type="Pfam" id="PF00293">
    <property type="entry name" value="NUDIX"/>
    <property type="match status" value="1"/>
</dbReference>
<gene>
    <name evidence="7" type="ORF">J2S44_001294</name>
</gene>
<dbReference type="CDD" id="cd18876">
    <property type="entry name" value="NUDIX_Hydrolase"/>
    <property type="match status" value="1"/>
</dbReference>
<dbReference type="PANTHER" id="PTHR43046:SF12">
    <property type="entry name" value="GDP-MANNOSE MANNOSYL HYDROLASE"/>
    <property type="match status" value="1"/>
</dbReference>
<evidence type="ECO:0000256" key="2">
    <source>
        <dbReference type="ARBA" id="ARBA00005582"/>
    </source>
</evidence>
<dbReference type="Gene3D" id="3.90.79.10">
    <property type="entry name" value="Nucleoside Triphosphate Pyrophosphohydrolase"/>
    <property type="match status" value="1"/>
</dbReference>
<dbReference type="PRINTS" id="PR00502">
    <property type="entry name" value="NUDIXFAMILY"/>
</dbReference>
<proteinExistence type="inferred from homology"/>
<comment type="similarity">
    <text evidence="2 5">Belongs to the Nudix hydrolase family.</text>
</comment>
<protein>
    <submittedName>
        <fullName evidence="7">8-oxo-dGTP pyrophosphatase MutT (NUDIX family)</fullName>
    </submittedName>
</protein>
<feature type="domain" description="Nudix hydrolase" evidence="6">
    <location>
        <begin position="10"/>
        <end position="143"/>
    </location>
</feature>
<evidence type="ECO:0000259" key="6">
    <source>
        <dbReference type="PROSITE" id="PS51462"/>
    </source>
</evidence>
<keyword evidence="4" id="KW-0460">Magnesium</keyword>
<evidence type="ECO:0000256" key="3">
    <source>
        <dbReference type="ARBA" id="ARBA00022801"/>
    </source>
</evidence>
<evidence type="ECO:0000313" key="7">
    <source>
        <dbReference type="EMBL" id="MDR7321044.1"/>
    </source>
</evidence>
<dbReference type="InterPro" id="IPR020476">
    <property type="entry name" value="Nudix_hydrolase"/>
</dbReference>
<evidence type="ECO:0000313" key="8">
    <source>
        <dbReference type="Proteomes" id="UP001183629"/>
    </source>
</evidence>
<comment type="cofactor">
    <cofactor evidence="1">
        <name>Mg(2+)</name>
        <dbReference type="ChEBI" id="CHEBI:18420"/>
    </cofactor>
</comment>
<evidence type="ECO:0000256" key="5">
    <source>
        <dbReference type="RuleBase" id="RU003476"/>
    </source>
</evidence>
<dbReference type="PROSITE" id="PS51462">
    <property type="entry name" value="NUDIX"/>
    <property type="match status" value="1"/>
</dbReference>
<dbReference type="InterPro" id="IPR000086">
    <property type="entry name" value="NUDIX_hydrolase_dom"/>
</dbReference>
<dbReference type="AlphaFoldDB" id="A0AAE4CTT7"/>
<dbReference type="PANTHER" id="PTHR43046">
    <property type="entry name" value="GDP-MANNOSE MANNOSYL HYDROLASE"/>
    <property type="match status" value="1"/>
</dbReference>
<comment type="caution">
    <text evidence="7">The sequence shown here is derived from an EMBL/GenBank/DDBJ whole genome shotgun (WGS) entry which is preliminary data.</text>
</comment>
<name>A0AAE4CTT7_9ACTN</name>
<dbReference type="InterPro" id="IPR020084">
    <property type="entry name" value="NUDIX_hydrolase_CS"/>
</dbReference>
<evidence type="ECO:0000256" key="4">
    <source>
        <dbReference type="ARBA" id="ARBA00022842"/>
    </source>
</evidence>
<organism evidence="7 8">
    <name type="scientific">Catenuloplanes niger</name>
    <dbReference type="NCBI Taxonomy" id="587534"/>
    <lineage>
        <taxon>Bacteria</taxon>
        <taxon>Bacillati</taxon>
        <taxon>Actinomycetota</taxon>
        <taxon>Actinomycetes</taxon>
        <taxon>Micromonosporales</taxon>
        <taxon>Micromonosporaceae</taxon>
        <taxon>Catenuloplanes</taxon>
    </lineage>
</organism>
<dbReference type="InterPro" id="IPR015797">
    <property type="entry name" value="NUDIX_hydrolase-like_dom_sf"/>
</dbReference>
<evidence type="ECO:0000256" key="1">
    <source>
        <dbReference type="ARBA" id="ARBA00001946"/>
    </source>
</evidence>